<dbReference type="EMBL" id="BPLR01021719">
    <property type="protein sequence ID" value="GIX92831.1"/>
    <property type="molecule type" value="Genomic_DNA"/>
</dbReference>
<reference evidence="1 2" key="1">
    <citation type="submission" date="2021-06" db="EMBL/GenBank/DDBJ databases">
        <title>Caerostris extrusa draft genome.</title>
        <authorList>
            <person name="Kono N."/>
            <person name="Arakawa K."/>
        </authorList>
    </citation>
    <scope>NUCLEOTIDE SEQUENCE [LARGE SCALE GENOMIC DNA]</scope>
</reference>
<organism evidence="1 2">
    <name type="scientific">Caerostris extrusa</name>
    <name type="common">Bark spider</name>
    <name type="synonym">Caerostris bankana</name>
    <dbReference type="NCBI Taxonomy" id="172846"/>
    <lineage>
        <taxon>Eukaryota</taxon>
        <taxon>Metazoa</taxon>
        <taxon>Ecdysozoa</taxon>
        <taxon>Arthropoda</taxon>
        <taxon>Chelicerata</taxon>
        <taxon>Arachnida</taxon>
        <taxon>Araneae</taxon>
        <taxon>Araneomorphae</taxon>
        <taxon>Entelegynae</taxon>
        <taxon>Araneoidea</taxon>
        <taxon>Araneidae</taxon>
        <taxon>Caerostris</taxon>
    </lineage>
</organism>
<accession>A0AAV4PAV8</accession>
<sequence length="71" mass="7804">MKKKKKKEKKESEREAIQCSLHPPRGFVAAVGRLSLIGGGGSNGSTFLMRTEINVRLMCLKRGARSNGMLD</sequence>
<gene>
    <name evidence="1" type="ORF">CEXT_23551</name>
</gene>
<dbReference type="Proteomes" id="UP001054945">
    <property type="component" value="Unassembled WGS sequence"/>
</dbReference>
<keyword evidence="2" id="KW-1185">Reference proteome</keyword>
<dbReference type="AlphaFoldDB" id="A0AAV4PAV8"/>
<name>A0AAV4PAV8_CAEEX</name>
<comment type="caution">
    <text evidence="1">The sequence shown here is derived from an EMBL/GenBank/DDBJ whole genome shotgun (WGS) entry which is preliminary data.</text>
</comment>
<proteinExistence type="predicted"/>
<protein>
    <submittedName>
        <fullName evidence="1">Uncharacterized protein</fullName>
    </submittedName>
</protein>
<evidence type="ECO:0000313" key="2">
    <source>
        <dbReference type="Proteomes" id="UP001054945"/>
    </source>
</evidence>
<evidence type="ECO:0000313" key="1">
    <source>
        <dbReference type="EMBL" id="GIX92831.1"/>
    </source>
</evidence>